<feature type="signal peptide" evidence="7">
    <location>
        <begin position="1"/>
        <end position="30"/>
    </location>
</feature>
<feature type="chain" id="PRO_5010729834" evidence="7">
    <location>
        <begin position="31"/>
        <end position="460"/>
    </location>
</feature>
<dbReference type="PANTHER" id="PTHR22726:SF1">
    <property type="entry name" value="METALLOENDOPEPTIDASE OMA1, MITOCHONDRIAL"/>
    <property type="match status" value="1"/>
</dbReference>
<dbReference type="Gene3D" id="1.25.40.10">
    <property type="entry name" value="Tetratricopeptide repeat domain"/>
    <property type="match status" value="1"/>
</dbReference>
<dbReference type="AlphaFoldDB" id="A0A1W1ZYR2"/>
<dbReference type="GO" id="GO:0051603">
    <property type="term" value="P:proteolysis involved in protein catabolic process"/>
    <property type="evidence" value="ECO:0007669"/>
    <property type="project" value="TreeGrafter"/>
</dbReference>
<reference evidence="9 10" key="1">
    <citation type="submission" date="2017-04" db="EMBL/GenBank/DDBJ databases">
        <authorList>
            <person name="Afonso C.L."/>
            <person name="Miller P.J."/>
            <person name="Scott M.A."/>
            <person name="Spackman E."/>
            <person name="Goraichik I."/>
            <person name="Dimitrov K.M."/>
            <person name="Suarez D.L."/>
            <person name="Swayne D.E."/>
        </authorList>
    </citation>
    <scope>NUCLEOTIDE SEQUENCE [LARGE SCALE GENOMIC DNA]</scope>
    <source>
        <strain evidence="9 10">CGMCC 1.10972</strain>
    </source>
</reference>
<evidence type="ECO:0000256" key="4">
    <source>
        <dbReference type="ARBA" id="ARBA00022801"/>
    </source>
</evidence>
<name>A0A1W1ZYR2_9HYPH</name>
<dbReference type="InterPro" id="IPR011990">
    <property type="entry name" value="TPR-like_helical_dom_sf"/>
</dbReference>
<evidence type="ECO:0000256" key="1">
    <source>
        <dbReference type="ARBA" id="ARBA00001947"/>
    </source>
</evidence>
<evidence type="ECO:0000313" key="9">
    <source>
        <dbReference type="EMBL" id="SMC53585.1"/>
    </source>
</evidence>
<dbReference type="Pfam" id="PF01435">
    <property type="entry name" value="Peptidase_M48"/>
    <property type="match status" value="1"/>
</dbReference>
<evidence type="ECO:0000256" key="7">
    <source>
        <dbReference type="SAM" id="SignalP"/>
    </source>
</evidence>
<evidence type="ECO:0000256" key="6">
    <source>
        <dbReference type="ARBA" id="ARBA00023049"/>
    </source>
</evidence>
<keyword evidence="2 9" id="KW-0645">Protease</keyword>
<comment type="cofactor">
    <cofactor evidence="1">
        <name>Zn(2+)</name>
        <dbReference type="ChEBI" id="CHEBI:29105"/>
    </cofactor>
</comment>
<evidence type="ECO:0000256" key="3">
    <source>
        <dbReference type="ARBA" id="ARBA00022723"/>
    </source>
</evidence>
<evidence type="ECO:0000256" key="2">
    <source>
        <dbReference type="ARBA" id="ARBA00022670"/>
    </source>
</evidence>
<keyword evidence="3" id="KW-0479">Metal-binding</keyword>
<dbReference type="STRING" id="937218.SAMN06297251_103230"/>
<dbReference type="CDD" id="cd07324">
    <property type="entry name" value="M48C_Oma1-like"/>
    <property type="match status" value="1"/>
</dbReference>
<evidence type="ECO:0000313" key="10">
    <source>
        <dbReference type="Proteomes" id="UP000192656"/>
    </source>
</evidence>
<dbReference type="SUPFAM" id="SSF48452">
    <property type="entry name" value="TPR-like"/>
    <property type="match status" value="1"/>
</dbReference>
<accession>A0A1W1ZYR2</accession>
<dbReference type="InterPro" id="IPR051156">
    <property type="entry name" value="Mito/Outer_Membr_Metalloprot"/>
</dbReference>
<evidence type="ECO:0000256" key="5">
    <source>
        <dbReference type="ARBA" id="ARBA00022833"/>
    </source>
</evidence>
<protein>
    <submittedName>
        <fullName evidence="9">Putative Zn-dependent protease, contains TPR repeats</fullName>
    </submittedName>
</protein>
<keyword evidence="5" id="KW-0862">Zinc</keyword>
<dbReference type="Gene3D" id="3.30.2010.10">
    <property type="entry name" value="Metalloproteases ('zincins'), catalytic domain"/>
    <property type="match status" value="1"/>
</dbReference>
<keyword evidence="10" id="KW-1185">Reference proteome</keyword>
<keyword evidence="4" id="KW-0378">Hydrolase</keyword>
<proteinExistence type="predicted"/>
<dbReference type="GO" id="GO:0004222">
    <property type="term" value="F:metalloendopeptidase activity"/>
    <property type="evidence" value="ECO:0007669"/>
    <property type="project" value="InterPro"/>
</dbReference>
<keyword evidence="7" id="KW-0732">Signal</keyword>
<dbReference type="PANTHER" id="PTHR22726">
    <property type="entry name" value="METALLOENDOPEPTIDASE OMA1"/>
    <property type="match status" value="1"/>
</dbReference>
<evidence type="ECO:0000259" key="8">
    <source>
        <dbReference type="Pfam" id="PF01435"/>
    </source>
</evidence>
<feature type="domain" description="Peptidase M48" evidence="8">
    <location>
        <begin position="42"/>
        <end position="240"/>
    </location>
</feature>
<dbReference type="GO" id="GO:0046872">
    <property type="term" value="F:metal ion binding"/>
    <property type="evidence" value="ECO:0007669"/>
    <property type="project" value="UniProtKB-KW"/>
</dbReference>
<sequence length="460" mass="48791">MFRRISSLARTGLSAMAAACVALTGPVAEAAPSSKGNLPIVRDAEIEQLVTEYAAPLLKAAGLSRSGIEIILVNSSDFNAFVSGSRIFVNTGAILATETPGQLQGVLAHEMGHLAGGHQLRLRERIENAKVLTAVTSLLGLGVAAAGAATGSREAAQAGTGIMAGGTGLAARDLMAYKRGEEMTADRAALTYLERAGLSGRGLVDSFRNLDRQSFFSRSSGRNYLSSHPMPNDRAAAIEDAARRSPYWSKPDDPRLVERHQLARAKIAAYTGSPGDAKRLFSRDPRSIAAFYGDAIETHLAGSSSSALKKVDALIAARPQNPWFAELKGEILLEAGRGAEAAKAYRTATKLDRSNSSLLRAEIGQALVVSGDPAVLPEAIDLIEEALRRDPSNANAYRFLAMAYGRKGDIGRAELATAEQYWNTGRLTDARIFAARAAQKLAPSTPAGRRARDIVSTPRP</sequence>
<dbReference type="RefSeq" id="WP_244556806.1">
    <property type="nucleotide sequence ID" value="NZ_FWXR01000003.1"/>
</dbReference>
<dbReference type="EMBL" id="FWXR01000003">
    <property type="protein sequence ID" value="SMC53585.1"/>
    <property type="molecule type" value="Genomic_DNA"/>
</dbReference>
<keyword evidence="6" id="KW-0482">Metalloprotease</keyword>
<dbReference type="Proteomes" id="UP000192656">
    <property type="component" value="Unassembled WGS sequence"/>
</dbReference>
<organism evidence="9 10">
    <name type="scientific">Fulvimarina manganoxydans</name>
    <dbReference type="NCBI Taxonomy" id="937218"/>
    <lineage>
        <taxon>Bacteria</taxon>
        <taxon>Pseudomonadati</taxon>
        <taxon>Pseudomonadota</taxon>
        <taxon>Alphaproteobacteria</taxon>
        <taxon>Hyphomicrobiales</taxon>
        <taxon>Aurantimonadaceae</taxon>
        <taxon>Fulvimarina</taxon>
    </lineage>
</organism>
<dbReference type="GO" id="GO:0016020">
    <property type="term" value="C:membrane"/>
    <property type="evidence" value="ECO:0007669"/>
    <property type="project" value="TreeGrafter"/>
</dbReference>
<dbReference type="InterPro" id="IPR001915">
    <property type="entry name" value="Peptidase_M48"/>
</dbReference>
<gene>
    <name evidence="9" type="ORF">SAMN06297251_103230</name>
</gene>